<protein>
    <submittedName>
        <fullName evidence="3">D-alanyl-D-alanine carboxypeptidase</fullName>
    </submittedName>
</protein>
<feature type="domain" description="D-alanyl-D-alanine carboxypeptidase-like core" evidence="2">
    <location>
        <begin position="112"/>
        <end position="242"/>
    </location>
</feature>
<keyword evidence="3" id="KW-0121">Carboxypeptidase</keyword>
<dbReference type="PANTHER" id="PTHR34385">
    <property type="entry name" value="D-ALANYL-D-ALANINE CARBOXYPEPTIDASE"/>
    <property type="match status" value="1"/>
</dbReference>
<dbReference type="GO" id="GO:0004180">
    <property type="term" value="F:carboxypeptidase activity"/>
    <property type="evidence" value="ECO:0007669"/>
    <property type="project" value="UniProtKB-KW"/>
</dbReference>
<name>A0A2M8Z6S7_9FIRM</name>
<dbReference type="GO" id="GO:0006508">
    <property type="term" value="P:proteolysis"/>
    <property type="evidence" value="ECO:0007669"/>
    <property type="project" value="InterPro"/>
</dbReference>
<dbReference type="CDD" id="cd14852">
    <property type="entry name" value="LD-carboxypeptidase"/>
    <property type="match status" value="1"/>
</dbReference>
<dbReference type="InterPro" id="IPR003709">
    <property type="entry name" value="VanY-like_core_dom"/>
</dbReference>
<keyword evidence="1" id="KW-1133">Transmembrane helix</keyword>
<dbReference type="InterPro" id="IPR058193">
    <property type="entry name" value="VanY/YodJ_core_dom"/>
</dbReference>
<sequence>MMVNCNNNYSGYERKRALKQHSRMRKNHMILQLISMAAVIGLLWYCINGLNLKEVSPEPILSVGTGSLDISSDVIEKNDTDETLWSLILVNRWNAIPEDYDVDLTELSNGQTVDTRIYPSLQNMFDAARADGVYPVVVSGYRTAEKQQSLMEEKIAAYKAEGYSASKAKAEAETWVAVPGTSEHQLGIAVDINADGVKSSGGEVYKWLKKNGFRYGFILRYPPDKIEITGVSNEPWHYRYVGIKAATDMQDQNLCLEEYLKEKN</sequence>
<comment type="caution">
    <text evidence="3">The sequence shown here is derived from an EMBL/GenBank/DDBJ whole genome shotgun (WGS) entry which is preliminary data.</text>
</comment>
<evidence type="ECO:0000256" key="1">
    <source>
        <dbReference type="SAM" id="Phobius"/>
    </source>
</evidence>
<keyword evidence="3" id="KW-0645">Protease</keyword>
<dbReference type="InterPro" id="IPR052179">
    <property type="entry name" value="DD-CPase-like"/>
</dbReference>
<organism evidence="3 4">
    <name type="scientific">[Clostridium] celerecrescens 18A</name>
    <dbReference type="NCBI Taxonomy" id="1286362"/>
    <lineage>
        <taxon>Bacteria</taxon>
        <taxon>Bacillati</taxon>
        <taxon>Bacillota</taxon>
        <taxon>Clostridia</taxon>
        <taxon>Lachnospirales</taxon>
        <taxon>Lachnospiraceae</taxon>
        <taxon>Lacrimispora</taxon>
    </lineage>
</organism>
<dbReference type="Gene3D" id="3.30.1380.10">
    <property type="match status" value="1"/>
</dbReference>
<evidence type="ECO:0000313" key="3">
    <source>
        <dbReference type="EMBL" id="PJJ29147.1"/>
    </source>
</evidence>
<evidence type="ECO:0000313" key="4">
    <source>
        <dbReference type="Proteomes" id="UP000231092"/>
    </source>
</evidence>
<dbReference type="Pfam" id="PF02557">
    <property type="entry name" value="VanY"/>
    <property type="match status" value="1"/>
</dbReference>
<dbReference type="AlphaFoldDB" id="A0A2M8Z6S7"/>
<feature type="transmembrane region" description="Helical" evidence="1">
    <location>
        <begin position="29"/>
        <end position="50"/>
    </location>
</feature>
<gene>
    <name evidence="3" type="ORF">H171_2678</name>
</gene>
<dbReference type="EMBL" id="PGET01000001">
    <property type="protein sequence ID" value="PJJ29147.1"/>
    <property type="molecule type" value="Genomic_DNA"/>
</dbReference>
<evidence type="ECO:0000259" key="2">
    <source>
        <dbReference type="Pfam" id="PF02557"/>
    </source>
</evidence>
<keyword evidence="3" id="KW-0378">Hydrolase</keyword>
<dbReference type="InterPro" id="IPR009045">
    <property type="entry name" value="Zn_M74/Hedgehog-like"/>
</dbReference>
<proteinExistence type="predicted"/>
<accession>A0A2M8Z6S7</accession>
<dbReference type="Proteomes" id="UP000231092">
    <property type="component" value="Unassembled WGS sequence"/>
</dbReference>
<dbReference type="SUPFAM" id="SSF55166">
    <property type="entry name" value="Hedgehog/DD-peptidase"/>
    <property type="match status" value="1"/>
</dbReference>
<dbReference type="PANTHER" id="PTHR34385:SF1">
    <property type="entry name" value="PEPTIDOGLYCAN L-ALANYL-D-GLUTAMATE ENDOPEPTIDASE CWLK"/>
    <property type="match status" value="1"/>
</dbReference>
<reference evidence="3 4" key="1">
    <citation type="submission" date="2017-11" db="EMBL/GenBank/DDBJ databases">
        <title>Understudied soil microbes with underappreciated capabilities: Untangling the Clostridium saccharolyticum group.</title>
        <authorList>
            <person name="Leschine S."/>
        </authorList>
    </citation>
    <scope>NUCLEOTIDE SEQUENCE [LARGE SCALE GENOMIC DNA]</scope>
    <source>
        <strain evidence="3 4">18A</strain>
    </source>
</reference>
<keyword evidence="1" id="KW-0472">Membrane</keyword>
<keyword evidence="1" id="KW-0812">Transmembrane</keyword>